<feature type="transmembrane region" description="Helical" evidence="1">
    <location>
        <begin position="21"/>
        <end position="39"/>
    </location>
</feature>
<comment type="caution">
    <text evidence="2">The sequence shown here is derived from an EMBL/GenBank/DDBJ whole genome shotgun (WGS) entry which is preliminary data.</text>
</comment>
<evidence type="ECO:0000313" key="3">
    <source>
        <dbReference type="Proteomes" id="UP000257109"/>
    </source>
</evidence>
<proteinExistence type="predicted"/>
<keyword evidence="1" id="KW-1133">Transmembrane helix</keyword>
<dbReference type="Proteomes" id="UP000257109">
    <property type="component" value="Unassembled WGS sequence"/>
</dbReference>
<evidence type="ECO:0000313" key="2">
    <source>
        <dbReference type="EMBL" id="RDX80601.1"/>
    </source>
</evidence>
<accession>A0A371FQS0</accession>
<reference evidence="2" key="1">
    <citation type="submission" date="2018-05" db="EMBL/GenBank/DDBJ databases">
        <title>Draft genome of Mucuna pruriens seed.</title>
        <authorList>
            <person name="Nnadi N.E."/>
            <person name="Vos R."/>
            <person name="Hasami M.H."/>
            <person name="Devisetty U.K."/>
            <person name="Aguiy J.C."/>
        </authorList>
    </citation>
    <scope>NUCLEOTIDE SEQUENCE [LARGE SCALE GENOMIC DNA]</scope>
    <source>
        <strain evidence="2">JCA_2017</strain>
    </source>
</reference>
<name>A0A371FQS0_MUCPR</name>
<keyword evidence="3" id="KW-1185">Reference proteome</keyword>
<evidence type="ECO:0000256" key="1">
    <source>
        <dbReference type="SAM" id="Phobius"/>
    </source>
</evidence>
<dbReference type="AlphaFoldDB" id="A0A371FQS0"/>
<dbReference type="EMBL" id="QJKJ01008161">
    <property type="protein sequence ID" value="RDX80601.1"/>
    <property type="molecule type" value="Genomic_DNA"/>
</dbReference>
<keyword evidence="1" id="KW-0472">Membrane</keyword>
<sequence length="102" mass="11812">MKYPKCEVSTYRQKRNAERTLTWRVHVLLVFVGVLGYVSPPKITKVVIPVEIDNTCKSGEAIILAMETEGHAPNKPPLFKGQNYDYWKQRMMTFFDACQIDM</sequence>
<feature type="non-terminal residue" evidence="2">
    <location>
        <position position="1"/>
    </location>
</feature>
<gene>
    <name evidence="2" type="ORF">CR513_38830</name>
</gene>
<protein>
    <submittedName>
        <fullName evidence="2">Uncharacterized protein</fullName>
    </submittedName>
</protein>
<keyword evidence="1" id="KW-0812">Transmembrane</keyword>
<dbReference type="OrthoDB" id="1932348at2759"/>
<organism evidence="2 3">
    <name type="scientific">Mucuna pruriens</name>
    <name type="common">Velvet bean</name>
    <name type="synonym">Dolichos pruriens</name>
    <dbReference type="NCBI Taxonomy" id="157652"/>
    <lineage>
        <taxon>Eukaryota</taxon>
        <taxon>Viridiplantae</taxon>
        <taxon>Streptophyta</taxon>
        <taxon>Embryophyta</taxon>
        <taxon>Tracheophyta</taxon>
        <taxon>Spermatophyta</taxon>
        <taxon>Magnoliopsida</taxon>
        <taxon>eudicotyledons</taxon>
        <taxon>Gunneridae</taxon>
        <taxon>Pentapetalae</taxon>
        <taxon>rosids</taxon>
        <taxon>fabids</taxon>
        <taxon>Fabales</taxon>
        <taxon>Fabaceae</taxon>
        <taxon>Papilionoideae</taxon>
        <taxon>50 kb inversion clade</taxon>
        <taxon>NPAAA clade</taxon>
        <taxon>indigoferoid/millettioid clade</taxon>
        <taxon>Phaseoleae</taxon>
        <taxon>Mucuna</taxon>
    </lineage>
</organism>